<keyword evidence="1" id="KW-0732">Signal</keyword>
<dbReference type="RefSeq" id="WP_071614180.1">
    <property type="nucleotide sequence ID" value="NZ_CP015756.1"/>
</dbReference>
<reference evidence="3" key="1">
    <citation type="journal article" date="2016" name="Front. Microbiol.">
        <title>Complete Genome Sequence of Clostridium estertheticum DSM 8809, a Microbe Identified in Spoiled Vacuum Packed Beef.</title>
        <authorList>
            <person name="Yu Z."/>
            <person name="Gunn L."/>
            <person name="Brennan E."/>
            <person name="Reid R."/>
            <person name="Wall P.G."/>
            <person name="Gaora O.P."/>
            <person name="Hurley D."/>
            <person name="Bolton D."/>
            <person name="Fanning S."/>
        </authorList>
    </citation>
    <scope>NUCLEOTIDE SEQUENCE [LARGE SCALE GENOMIC DNA]</scope>
    <source>
        <strain evidence="3">DSM 8809</strain>
    </source>
</reference>
<name>A0A1J0GKR5_9CLOT</name>
<proteinExistence type="predicted"/>
<sequence>MRRRKILYVALFIAALSTISASKTYGATTAMPGGTVVIGSHAFSLDYANDTKNENEISSALLTGGDVYVKVFDNTWVNNTTSLAINANIIPSVTYKSSTGIESSFAAGDASSDTPTVTDPLQIISIE</sequence>
<keyword evidence="3" id="KW-1185">Reference proteome</keyword>
<evidence type="ECO:0000313" key="3">
    <source>
        <dbReference type="Proteomes" id="UP000182569"/>
    </source>
</evidence>
<accession>A0A1J0GKR5</accession>
<evidence type="ECO:0000256" key="1">
    <source>
        <dbReference type="SAM" id="SignalP"/>
    </source>
</evidence>
<dbReference type="KEGG" id="ceu:A7L45_18355"/>
<feature type="signal peptide" evidence="1">
    <location>
        <begin position="1"/>
        <end position="26"/>
    </location>
</feature>
<organism evidence="2 3">
    <name type="scientific">Clostridium estertheticum subsp. estertheticum</name>
    <dbReference type="NCBI Taxonomy" id="1552"/>
    <lineage>
        <taxon>Bacteria</taxon>
        <taxon>Bacillati</taxon>
        <taxon>Bacillota</taxon>
        <taxon>Clostridia</taxon>
        <taxon>Eubacteriales</taxon>
        <taxon>Clostridiaceae</taxon>
        <taxon>Clostridium</taxon>
    </lineage>
</organism>
<dbReference type="AlphaFoldDB" id="A0A1J0GKR5"/>
<evidence type="ECO:0000313" key="2">
    <source>
        <dbReference type="EMBL" id="APC41887.1"/>
    </source>
</evidence>
<dbReference type="Proteomes" id="UP000182569">
    <property type="component" value="Chromosome"/>
</dbReference>
<dbReference type="OrthoDB" id="2082500at2"/>
<feature type="chain" id="PRO_5009611974" evidence="1">
    <location>
        <begin position="27"/>
        <end position="127"/>
    </location>
</feature>
<protein>
    <submittedName>
        <fullName evidence="2">Uncharacterized protein</fullName>
    </submittedName>
</protein>
<gene>
    <name evidence="2" type="ORF">A7L45_18355</name>
</gene>
<dbReference type="EMBL" id="CP015756">
    <property type="protein sequence ID" value="APC41887.1"/>
    <property type="molecule type" value="Genomic_DNA"/>
</dbReference>